<comment type="similarity">
    <text evidence="1">Belongs to the LysR transcriptional regulatory family.</text>
</comment>
<feature type="domain" description="HTH lysR-type" evidence="5">
    <location>
        <begin position="1"/>
        <end position="59"/>
    </location>
</feature>
<evidence type="ECO:0000256" key="1">
    <source>
        <dbReference type="ARBA" id="ARBA00009437"/>
    </source>
</evidence>
<dbReference type="SUPFAM" id="SSF53850">
    <property type="entry name" value="Periplasmic binding protein-like II"/>
    <property type="match status" value="1"/>
</dbReference>
<comment type="caution">
    <text evidence="6">The sequence shown here is derived from an EMBL/GenBank/DDBJ whole genome shotgun (WGS) entry which is preliminary data.</text>
</comment>
<keyword evidence="7" id="KW-1185">Reference proteome</keyword>
<dbReference type="Gene3D" id="1.10.10.10">
    <property type="entry name" value="Winged helix-like DNA-binding domain superfamily/Winged helix DNA-binding domain"/>
    <property type="match status" value="1"/>
</dbReference>
<dbReference type="Gene3D" id="3.40.190.290">
    <property type="match status" value="1"/>
</dbReference>
<evidence type="ECO:0000313" key="6">
    <source>
        <dbReference type="EMBL" id="MEN3929581.1"/>
    </source>
</evidence>
<dbReference type="InterPro" id="IPR036390">
    <property type="entry name" value="WH_DNA-bd_sf"/>
</dbReference>
<keyword evidence="4" id="KW-0804">Transcription</keyword>
<dbReference type="Pfam" id="PF03466">
    <property type="entry name" value="LysR_substrate"/>
    <property type="match status" value="1"/>
</dbReference>
<dbReference type="PROSITE" id="PS50931">
    <property type="entry name" value="HTH_LYSR"/>
    <property type="match status" value="1"/>
</dbReference>
<dbReference type="Proteomes" id="UP001418637">
    <property type="component" value="Unassembled WGS sequence"/>
</dbReference>
<dbReference type="InterPro" id="IPR058163">
    <property type="entry name" value="LysR-type_TF_proteobact-type"/>
</dbReference>
<keyword evidence="3" id="KW-0238">DNA-binding</keyword>
<sequence>MDRLDCDRMFVKVMETGSFSKAAEQSRVSPSQASKLISKLESDLGVQLLKRTTRSLTATEVGTAYFERIKAILEDIDSLDSSVQNSSGTAKGRLRLSVPLSFGTIRLAPVFIQFAQAYPEIELDISFSDRNVNLVEEGYDAAIRIGRIDDSSLIARKLCDFKTITVASTHYLEQAGTPMHPDALISHECIMDTNLSDPALWRFNNPDTRLPIAIRVSGRLRFANAEICLDAAAKDFGITRVPSFFPKADLESKGLKIILEAYERDPYAAHIIYPAGRYLAGKTRAMVDFMAKTFHQERF</sequence>
<protein>
    <submittedName>
        <fullName evidence="6">LysR family transcriptional regulator</fullName>
    </submittedName>
</protein>
<evidence type="ECO:0000259" key="5">
    <source>
        <dbReference type="PROSITE" id="PS50931"/>
    </source>
</evidence>
<dbReference type="InterPro" id="IPR000847">
    <property type="entry name" value="LysR_HTH_N"/>
</dbReference>
<accession>A0ABV0BH34</accession>
<evidence type="ECO:0000256" key="4">
    <source>
        <dbReference type="ARBA" id="ARBA00023163"/>
    </source>
</evidence>
<evidence type="ECO:0000256" key="2">
    <source>
        <dbReference type="ARBA" id="ARBA00023015"/>
    </source>
</evidence>
<evidence type="ECO:0000313" key="7">
    <source>
        <dbReference type="Proteomes" id="UP001418637"/>
    </source>
</evidence>
<dbReference type="InterPro" id="IPR005119">
    <property type="entry name" value="LysR_subst-bd"/>
</dbReference>
<dbReference type="CDD" id="cd08422">
    <property type="entry name" value="PBP2_CrgA_like"/>
    <property type="match status" value="1"/>
</dbReference>
<dbReference type="InterPro" id="IPR036388">
    <property type="entry name" value="WH-like_DNA-bd_sf"/>
</dbReference>
<organism evidence="6 7">
    <name type="scientific">Hohaiivirga grylli</name>
    <dbReference type="NCBI Taxonomy" id="3133970"/>
    <lineage>
        <taxon>Bacteria</taxon>
        <taxon>Pseudomonadati</taxon>
        <taxon>Pseudomonadota</taxon>
        <taxon>Alphaproteobacteria</taxon>
        <taxon>Hyphomicrobiales</taxon>
        <taxon>Methylobacteriaceae</taxon>
        <taxon>Hohaiivirga</taxon>
    </lineage>
</organism>
<dbReference type="SUPFAM" id="SSF46785">
    <property type="entry name" value="Winged helix' DNA-binding domain"/>
    <property type="match status" value="1"/>
</dbReference>
<dbReference type="EMBL" id="JBBYXI010000001">
    <property type="protein sequence ID" value="MEN3929581.1"/>
    <property type="molecule type" value="Genomic_DNA"/>
</dbReference>
<name>A0ABV0BH34_9HYPH</name>
<evidence type="ECO:0000256" key="3">
    <source>
        <dbReference type="ARBA" id="ARBA00023125"/>
    </source>
</evidence>
<keyword evidence="2" id="KW-0805">Transcription regulation</keyword>
<dbReference type="Pfam" id="PF00126">
    <property type="entry name" value="HTH_1"/>
    <property type="match status" value="1"/>
</dbReference>
<proteinExistence type="inferred from homology"/>
<dbReference type="PANTHER" id="PTHR30537:SF5">
    <property type="entry name" value="HTH-TYPE TRANSCRIPTIONAL ACTIVATOR TTDR-RELATED"/>
    <property type="match status" value="1"/>
</dbReference>
<dbReference type="PANTHER" id="PTHR30537">
    <property type="entry name" value="HTH-TYPE TRANSCRIPTIONAL REGULATOR"/>
    <property type="match status" value="1"/>
</dbReference>
<dbReference type="RefSeq" id="WP_346335579.1">
    <property type="nucleotide sequence ID" value="NZ_JBBYXI010000001.1"/>
</dbReference>
<reference evidence="6 7" key="1">
    <citation type="submission" date="2024-04" db="EMBL/GenBank/DDBJ databases">
        <title>A novel species isolated from cricket.</title>
        <authorList>
            <person name="Wang H.-C."/>
        </authorList>
    </citation>
    <scope>NUCLEOTIDE SEQUENCE [LARGE SCALE GENOMIC DNA]</scope>
    <source>
        <strain evidence="6 7">WL0021</strain>
    </source>
</reference>
<gene>
    <name evidence="6" type="ORF">WJT86_00730</name>
</gene>